<protein>
    <submittedName>
        <fullName evidence="2">Uncharacterized protein</fullName>
    </submittedName>
</protein>
<dbReference type="EMBL" id="VSRR010000756">
    <property type="protein sequence ID" value="MPC19272.1"/>
    <property type="molecule type" value="Genomic_DNA"/>
</dbReference>
<comment type="caution">
    <text evidence="2">The sequence shown here is derived from an EMBL/GenBank/DDBJ whole genome shotgun (WGS) entry which is preliminary data.</text>
</comment>
<reference evidence="2 3" key="1">
    <citation type="submission" date="2019-05" db="EMBL/GenBank/DDBJ databases">
        <title>Another draft genome of Portunus trituberculatus and its Hox gene families provides insights of decapod evolution.</title>
        <authorList>
            <person name="Jeong J.-H."/>
            <person name="Song I."/>
            <person name="Kim S."/>
            <person name="Choi T."/>
            <person name="Kim D."/>
            <person name="Ryu S."/>
            <person name="Kim W."/>
        </authorList>
    </citation>
    <scope>NUCLEOTIDE SEQUENCE [LARGE SCALE GENOMIC DNA]</scope>
    <source>
        <tissue evidence="2">Muscle</tissue>
    </source>
</reference>
<evidence type="ECO:0000313" key="3">
    <source>
        <dbReference type="Proteomes" id="UP000324222"/>
    </source>
</evidence>
<accession>A0A5B7DCU7</accession>
<keyword evidence="3" id="KW-1185">Reference proteome</keyword>
<evidence type="ECO:0000313" key="2">
    <source>
        <dbReference type="EMBL" id="MPC19272.1"/>
    </source>
</evidence>
<evidence type="ECO:0000256" key="1">
    <source>
        <dbReference type="SAM" id="MobiDB-lite"/>
    </source>
</evidence>
<dbReference type="Proteomes" id="UP000324222">
    <property type="component" value="Unassembled WGS sequence"/>
</dbReference>
<feature type="region of interest" description="Disordered" evidence="1">
    <location>
        <begin position="111"/>
        <end position="147"/>
    </location>
</feature>
<proteinExistence type="predicted"/>
<feature type="region of interest" description="Disordered" evidence="1">
    <location>
        <begin position="47"/>
        <end position="68"/>
    </location>
</feature>
<gene>
    <name evidence="2" type="ORF">E2C01_012184</name>
</gene>
<dbReference type="AlphaFoldDB" id="A0A5B7DCU7"/>
<name>A0A5B7DCU7_PORTR</name>
<sequence length="147" mass="16519">MAGRGRVIARGHRRPLLTAQMTRQDTLTIEDKDDGKNVDVFQSLSDSLTKGQLPGGFEPWPPRSPRLPDKTYVRYVTRVVLRNESVRRENTESYPVSGPRRLPTFTYRDAWDLKGSSRAPPPSGPTRARSFPYQGHARKADTGTQGP</sequence>
<organism evidence="2 3">
    <name type="scientific">Portunus trituberculatus</name>
    <name type="common">Swimming crab</name>
    <name type="synonym">Neptunus trituberculatus</name>
    <dbReference type="NCBI Taxonomy" id="210409"/>
    <lineage>
        <taxon>Eukaryota</taxon>
        <taxon>Metazoa</taxon>
        <taxon>Ecdysozoa</taxon>
        <taxon>Arthropoda</taxon>
        <taxon>Crustacea</taxon>
        <taxon>Multicrustacea</taxon>
        <taxon>Malacostraca</taxon>
        <taxon>Eumalacostraca</taxon>
        <taxon>Eucarida</taxon>
        <taxon>Decapoda</taxon>
        <taxon>Pleocyemata</taxon>
        <taxon>Brachyura</taxon>
        <taxon>Eubrachyura</taxon>
        <taxon>Portunoidea</taxon>
        <taxon>Portunidae</taxon>
        <taxon>Portuninae</taxon>
        <taxon>Portunus</taxon>
    </lineage>
</organism>